<reference evidence="1 2" key="1">
    <citation type="journal article" date="2022" name="Nat. Ecol. Evol.">
        <title>A masculinizing supergene underlies an exaggerated male reproductive morph in a spider.</title>
        <authorList>
            <person name="Hendrickx F."/>
            <person name="De Corte Z."/>
            <person name="Sonet G."/>
            <person name="Van Belleghem S.M."/>
            <person name="Kostlbacher S."/>
            <person name="Vangestel C."/>
        </authorList>
    </citation>
    <scope>NUCLEOTIDE SEQUENCE [LARGE SCALE GENOMIC DNA]</scope>
    <source>
        <strain evidence="1">W744_W776</strain>
    </source>
</reference>
<proteinExistence type="predicted"/>
<dbReference type="Proteomes" id="UP000827092">
    <property type="component" value="Unassembled WGS sequence"/>
</dbReference>
<gene>
    <name evidence="1" type="ORF">JTE90_015062</name>
</gene>
<dbReference type="AlphaFoldDB" id="A0AAV6TE48"/>
<evidence type="ECO:0000313" key="2">
    <source>
        <dbReference type="Proteomes" id="UP000827092"/>
    </source>
</evidence>
<sequence length="178" mass="19812">MEPFPLSPQGLTGICYYHQDLHRWRSGGGSARPLLKRTPPDPPTHCGVNLHEGSSAVAAGIGPTREASSISATWGELRREQYRWFDSLRPRPRSDDRFARRTATDLHRVSLARCPGIVHHPFGSQTCALKLRTPKWNAAGLRCAPPAREGGIPNAADLPRFVLSFRRRVSRPIDSRTC</sequence>
<accession>A0AAV6TE48</accession>
<organism evidence="1 2">
    <name type="scientific">Oedothorax gibbosus</name>
    <dbReference type="NCBI Taxonomy" id="931172"/>
    <lineage>
        <taxon>Eukaryota</taxon>
        <taxon>Metazoa</taxon>
        <taxon>Ecdysozoa</taxon>
        <taxon>Arthropoda</taxon>
        <taxon>Chelicerata</taxon>
        <taxon>Arachnida</taxon>
        <taxon>Araneae</taxon>
        <taxon>Araneomorphae</taxon>
        <taxon>Entelegynae</taxon>
        <taxon>Araneoidea</taxon>
        <taxon>Linyphiidae</taxon>
        <taxon>Erigoninae</taxon>
        <taxon>Oedothorax</taxon>
    </lineage>
</organism>
<protein>
    <submittedName>
        <fullName evidence="1">Uncharacterized protein</fullName>
    </submittedName>
</protein>
<name>A0AAV6TE48_9ARAC</name>
<comment type="caution">
    <text evidence="1">The sequence shown here is derived from an EMBL/GenBank/DDBJ whole genome shotgun (WGS) entry which is preliminary data.</text>
</comment>
<evidence type="ECO:0000313" key="1">
    <source>
        <dbReference type="EMBL" id="KAG8155972.1"/>
    </source>
</evidence>
<keyword evidence="2" id="KW-1185">Reference proteome</keyword>
<dbReference type="EMBL" id="JAFNEN010006421">
    <property type="protein sequence ID" value="KAG8155972.1"/>
    <property type="molecule type" value="Genomic_DNA"/>
</dbReference>